<organism evidence="10 11">
    <name type="scientific">Drosophila pseudoobscura pseudoobscura</name>
    <name type="common">Fruit fly</name>
    <dbReference type="NCBI Taxonomy" id="46245"/>
    <lineage>
        <taxon>Eukaryota</taxon>
        <taxon>Metazoa</taxon>
        <taxon>Ecdysozoa</taxon>
        <taxon>Arthropoda</taxon>
        <taxon>Hexapoda</taxon>
        <taxon>Insecta</taxon>
        <taxon>Pterygota</taxon>
        <taxon>Neoptera</taxon>
        <taxon>Endopterygota</taxon>
        <taxon>Diptera</taxon>
        <taxon>Brachycera</taxon>
        <taxon>Muscomorpha</taxon>
        <taxon>Ephydroidea</taxon>
        <taxon>Drosophilidae</taxon>
        <taxon>Drosophila</taxon>
        <taxon>Sophophora</taxon>
    </lineage>
</organism>
<dbReference type="RefSeq" id="XP_002138749.2">
    <property type="nucleotide sequence ID" value="XM_002138713.3"/>
</dbReference>
<feature type="transmembrane region" description="Helical" evidence="8">
    <location>
        <begin position="219"/>
        <end position="239"/>
    </location>
</feature>
<keyword evidence="3" id="KW-0050">Antiport</keyword>
<evidence type="ECO:0000256" key="5">
    <source>
        <dbReference type="ARBA" id="ARBA00022692"/>
    </source>
</evidence>
<evidence type="ECO:0000256" key="2">
    <source>
        <dbReference type="ARBA" id="ARBA00022448"/>
    </source>
</evidence>
<dbReference type="InterPro" id="IPR051359">
    <property type="entry name" value="CaCA_antiporter"/>
</dbReference>
<keyword evidence="7 8" id="KW-0472">Membrane</keyword>
<feature type="transmembrane region" description="Helical" evidence="8">
    <location>
        <begin position="89"/>
        <end position="113"/>
    </location>
</feature>
<feature type="transmembrane region" description="Helical" evidence="8">
    <location>
        <begin position="477"/>
        <end position="501"/>
    </location>
</feature>
<reference evidence="11" key="2">
    <citation type="submission" date="2025-08" db="UniProtKB">
        <authorList>
            <consortium name="RefSeq"/>
        </authorList>
    </citation>
    <scope>IDENTIFICATION</scope>
    <source>
        <strain evidence="11">MV-25-SWS-2005</strain>
        <tissue evidence="11">Whole body</tissue>
    </source>
</reference>
<keyword evidence="4" id="KW-0406">Ion transport</keyword>
<name>A0A6I8V4P5_DROPS</name>
<keyword evidence="6 8" id="KW-1133">Transmembrane helix</keyword>
<evidence type="ECO:0000256" key="7">
    <source>
        <dbReference type="ARBA" id="ARBA00023136"/>
    </source>
</evidence>
<feature type="transmembrane region" description="Helical" evidence="8">
    <location>
        <begin position="157"/>
        <end position="178"/>
    </location>
</feature>
<evidence type="ECO:0000313" key="11">
    <source>
        <dbReference type="RefSeq" id="XP_002138749.2"/>
    </source>
</evidence>
<sequence length="626" mass="71550">MVPTSNPERIPIRISTDQDDKLNWTYLDHEFYTYLKNMSCMTVMKLPYDRRCMMTQQVLDCQNIINLFNYFKMMYCAFHISDMITEIEVMVLFCLVVIAFLFVMTLTIDVFFAPTMKIVSMKLHMNEYLAGVTLLAFGNTCPDLIANLMPIRADAPIFTITVGNCLAIILLSGGMVCFLKPFKMNGPSTVRDLLFLLLSLIMLRSIIFSEGNVTATESIVLMGIYFSYLIINILDLLLLRYTIRKLRREVNQLQTSPGNASVVAEKKRLLNELERDDELNINDTKQINREMTGSIEKVFFFNTPKQRIRPPVVDHIANRTIFYNVGNPKNLFLLTEFFESLNPIDEAEWKLAGWCQRILLIVKSPLTFFLILFIPVVDFEKDKHGWSKLLNCTQIITNPFLMITLVHSSATSKYYAWYIVPNLDISMWTPCVTLPLATAVLIHSRTDVPPFYHIMFIIFSFSSSVVIIWVCASEMEVLTSIVGIVFNLSGNFMAITFGSVSNAMADIIANSNLALQGYEKMAFAAIIGGPVFALVVTMAIPFAFNTKVRTAGAAFWLYGEHGENCYIFLMITIVATLWWCMIFNFNARRSAGIFMWLIFVIFIIYCTGVEMDIVHEFSRDQLFNPM</sequence>
<dbReference type="GO" id="GO:0005432">
    <property type="term" value="F:calcium:sodium antiporter activity"/>
    <property type="evidence" value="ECO:0007669"/>
    <property type="project" value="TreeGrafter"/>
</dbReference>
<keyword evidence="2" id="KW-0813">Transport</keyword>
<proteinExistence type="predicted"/>
<protein>
    <submittedName>
        <fullName evidence="11">Mitochondrial sodium/calcium exchanger protein-like</fullName>
    </submittedName>
</protein>
<evidence type="ECO:0000256" key="1">
    <source>
        <dbReference type="ARBA" id="ARBA00004141"/>
    </source>
</evidence>
<feature type="transmembrane region" description="Helical" evidence="8">
    <location>
        <begin position="591"/>
        <end position="609"/>
    </location>
</feature>
<dbReference type="InterPro" id="IPR044880">
    <property type="entry name" value="NCX_ion-bd_dom_sf"/>
</dbReference>
<keyword evidence="4" id="KW-0106">Calcium</keyword>
<dbReference type="Pfam" id="PF01699">
    <property type="entry name" value="Na_Ca_ex"/>
    <property type="match status" value="2"/>
</dbReference>
<dbReference type="Bgee" id="FBgn0245628">
    <property type="expression patterns" value="Expressed in male reproductive system and 1 other cell type or tissue"/>
</dbReference>
<feature type="transmembrane region" description="Helical" evidence="8">
    <location>
        <begin position="358"/>
        <end position="377"/>
    </location>
</feature>
<feature type="domain" description="Sodium/calcium exchanger membrane region" evidence="9">
    <location>
        <begin position="458"/>
        <end position="607"/>
    </location>
</feature>
<evidence type="ECO:0000256" key="8">
    <source>
        <dbReference type="SAM" id="Phobius"/>
    </source>
</evidence>
<keyword evidence="5 8" id="KW-0812">Transmembrane</keyword>
<dbReference type="GO" id="GO:0006874">
    <property type="term" value="P:intracellular calcium ion homeostasis"/>
    <property type="evidence" value="ECO:0007669"/>
    <property type="project" value="TreeGrafter"/>
</dbReference>
<feature type="transmembrane region" description="Helical" evidence="8">
    <location>
        <begin position="190"/>
        <end position="207"/>
    </location>
</feature>
<keyword evidence="4" id="KW-0109">Calcium transport</keyword>
<reference evidence="10" key="1">
    <citation type="submission" date="2024-06" db="UniProtKB">
        <authorList>
            <consortium name="RefSeq"/>
        </authorList>
    </citation>
    <scope>NUCLEOTIDE SEQUENCE [LARGE SCALE GENOMIC DNA]</scope>
    <source>
        <strain evidence="10">MV2-25</strain>
    </source>
</reference>
<feature type="domain" description="Sodium/calcium exchanger membrane region" evidence="9">
    <location>
        <begin position="95"/>
        <end position="233"/>
    </location>
</feature>
<dbReference type="Proteomes" id="UP000001819">
    <property type="component" value="Chromosome 3"/>
</dbReference>
<dbReference type="FunCoup" id="A0A6I8V4P5">
    <property type="interactions" value="45"/>
</dbReference>
<dbReference type="PANTHER" id="PTHR12266">
    <property type="entry name" value="NA+/CA2+ K+ INDEPENDENT EXCHANGER"/>
    <property type="match status" value="1"/>
</dbReference>
<dbReference type="InParanoid" id="A0A6I8V4P5"/>
<dbReference type="GO" id="GO:0016020">
    <property type="term" value="C:membrane"/>
    <property type="evidence" value="ECO:0007669"/>
    <property type="project" value="UniProtKB-SubCell"/>
</dbReference>
<evidence type="ECO:0000259" key="9">
    <source>
        <dbReference type="Pfam" id="PF01699"/>
    </source>
</evidence>
<evidence type="ECO:0000256" key="4">
    <source>
        <dbReference type="ARBA" id="ARBA00022568"/>
    </source>
</evidence>
<dbReference type="GeneID" id="6898772"/>
<gene>
    <name evidence="11" type="primary">LOC6898772</name>
</gene>
<dbReference type="KEGG" id="dpo:6898772"/>
<feature type="transmembrane region" description="Helical" evidence="8">
    <location>
        <begin position="565"/>
        <end position="585"/>
    </location>
</feature>
<evidence type="ECO:0000256" key="6">
    <source>
        <dbReference type="ARBA" id="ARBA00022989"/>
    </source>
</evidence>
<dbReference type="AlphaFoldDB" id="A0A6I8V4P5"/>
<feature type="transmembrane region" description="Helical" evidence="8">
    <location>
        <begin position="521"/>
        <end position="544"/>
    </location>
</feature>
<keyword evidence="10" id="KW-1185">Reference proteome</keyword>
<accession>A0A6I8V4P5</accession>
<feature type="transmembrane region" description="Helical" evidence="8">
    <location>
        <begin position="451"/>
        <end position="470"/>
    </location>
</feature>
<evidence type="ECO:0000313" key="10">
    <source>
        <dbReference type="Proteomes" id="UP000001819"/>
    </source>
</evidence>
<dbReference type="Gene3D" id="1.20.1420.30">
    <property type="entry name" value="NCX, central ion-binding region"/>
    <property type="match status" value="2"/>
</dbReference>
<evidence type="ECO:0000256" key="3">
    <source>
        <dbReference type="ARBA" id="ARBA00022449"/>
    </source>
</evidence>
<comment type="subcellular location">
    <subcellularLocation>
        <location evidence="1">Membrane</location>
        <topology evidence="1">Multi-pass membrane protein</topology>
    </subcellularLocation>
</comment>
<dbReference type="PANTHER" id="PTHR12266:SF0">
    <property type="entry name" value="MITOCHONDRIAL SODIUM_CALCIUM EXCHANGER PROTEIN"/>
    <property type="match status" value="1"/>
</dbReference>
<dbReference type="InterPro" id="IPR004837">
    <property type="entry name" value="NaCa_Exmemb"/>
</dbReference>